<evidence type="ECO:0000313" key="5">
    <source>
        <dbReference type="Proteomes" id="UP000176050"/>
    </source>
</evidence>
<protein>
    <submittedName>
        <fullName evidence="4">Sialate O-acetylesterase</fullName>
    </submittedName>
</protein>
<evidence type="ECO:0000259" key="3">
    <source>
        <dbReference type="Pfam" id="PF03629"/>
    </source>
</evidence>
<dbReference type="InterPro" id="IPR036514">
    <property type="entry name" value="SGNH_hydro_sf"/>
</dbReference>
<feature type="signal peptide" evidence="2">
    <location>
        <begin position="1"/>
        <end position="18"/>
    </location>
</feature>
<gene>
    <name evidence="4" type="ORF">LPB138_02565</name>
</gene>
<dbReference type="Pfam" id="PF03629">
    <property type="entry name" value="SASA"/>
    <property type="match status" value="1"/>
</dbReference>
<dbReference type="EMBL" id="CP017478">
    <property type="protein sequence ID" value="AOW19629.1"/>
    <property type="molecule type" value="Genomic_DNA"/>
</dbReference>
<organism evidence="4 5">
    <name type="scientific">Urechidicola croceus</name>
    <dbReference type="NCBI Taxonomy" id="1850246"/>
    <lineage>
        <taxon>Bacteria</taxon>
        <taxon>Pseudomonadati</taxon>
        <taxon>Bacteroidota</taxon>
        <taxon>Flavobacteriia</taxon>
        <taxon>Flavobacteriales</taxon>
        <taxon>Flavobacteriaceae</taxon>
        <taxon>Urechidicola</taxon>
    </lineage>
</organism>
<dbReference type="SUPFAM" id="SSF52266">
    <property type="entry name" value="SGNH hydrolase"/>
    <property type="match status" value="1"/>
</dbReference>
<name>A0A1D8P4W1_9FLAO</name>
<proteinExistence type="predicted"/>
<dbReference type="GO" id="GO:0001681">
    <property type="term" value="F:sialate O-acetylesterase activity"/>
    <property type="evidence" value="ECO:0007669"/>
    <property type="project" value="InterPro"/>
</dbReference>
<dbReference type="RefSeq" id="WP_070235745.1">
    <property type="nucleotide sequence ID" value="NZ_CP017478.1"/>
</dbReference>
<evidence type="ECO:0000313" key="4">
    <source>
        <dbReference type="EMBL" id="AOW19629.1"/>
    </source>
</evidence>
<evidence type="ECO:0000256" key="2">
    <source>
        <dbReference type="SAM" id="SignalP"/>
    </source>
</evidence>
<dbReference type="PANTHER" id="PTHR22901">
    <property type="entry name" value="SIALATE O-ACETYLESTERASE"/>
    <property type="match status" value="1"/>
</dbReference>
<dbReference type="KEGG" id="lul:LPB138_02565"/>
<keyword evidence="5" id="KW-1185">Reference proteome</keyword>
<sequence length="456" mass="51438">MKKFITIIILFMTTTSQANISLPSIFGNHMVMQQNSEVKIWGWADPNEEITITTSWNSEEIKTTGNNLAQWSAILKTPKSGKTHTITIQGYNKIIIEDILMGEVWLCSGQSNMQWSASAGIDDKEKHIANANYPEIRFFSVPKKTSDYPQLDVKAQWVKCSPETMQYFSAVSYFFGQKIHSELNVPVGLINSSWGGTPAEIWVPKDAIEANEIVNEASKKLKEEPWGPFQPGKAYNAMIAPIIPFKIAGTLWYQGETNTQNSSTYSKLLTTLINSWRDEWNEDFPFYFAQIAPFDYGDDNFSGVEIRDQQRRVLNVDKTGMIVLSDIGNLDDIHPQNKYDVGIRFANLALNKSYGKSNFQYSGPLYKSSKIKKDCIIISFDFYDGLTSMDKKLRFFEIAGSDGVFFPADAKIKGKTIEVKSKEVKNPVKVRYAWKNAIIPTLTNSTGLPASSFITD</sequence>
<dbReference type="OrthoDB" id="9816001at2"/>
<dbReference type="STRING" id="1850246.LPB138_02565"/>
<reference evidence="4 5" key="1">
    <citation type="submission" date="2016-10" db="EMBL/GenBank/DDBJ databases">
        <title>Lutibacter sp. LPB0138, isolated from marine gastropod.</title>
        <authorList>
            <person name="Kim E."/>
            <person name="Yi H."/>
        </authorList>
    </citation>
    <scope>NUCLEOTIDE SEQUENCE [LARGE SCALE GENOMIC DNA]</scope>
    <source>
        <strain evidence="4 5">LPB0138</strain>
    </source>
</reference>
<dbReference type="InterPro" id="IPR039329">
    <property type="entry name" value="SIAE"/>
</dbReference>
<feature type="chain" id="PRO_5009110849" evidence="2">
    <location>
        <begin position="19"/>
        <end position="456"/>
    </location>
</feature>
<dbReference type="GO" id="GO:0005975">
    <property type="term" value="P:carbohydrate metabolic process"/>
    <property type="evidence" value="ECO:0007669"/>
    <property type="project" value="TreeGrafter"/>
</dbReference>
<keyword evidence="1" id="KW-0378">Hydrolase</keyword>
<accession>A0A1D8P4W1</accession>
<dbReference type="Proteomes" id="UP000176050">
    <property type="component" value="Chromosome"/>
</dbReference>
<feature type="domain" description="Sialate O-acetylesterase" evidence="3">
    <location>
        <begin position="103"/>
        <end position="347"/>
    </location>
</feature>
<dbReference type="Gene3D" id="3.40.50.1110">
    <property type="entry name" value="SGNH hydrolase"/>
    <property type="match status" value="1"/>
</dbReference>
<dbReference type="PANTHER" id="PTHR22901:SF0">
    <property type="entry name" value="SIALATE O-ACETYLESTERASE"/>
    <property type="match status" value="1"/>
</dbReference>
<dbReference type="AlphaFoldDB" id="A0A1D8P4W1"/>
<dbReference type="InterPro" id="IPR005181">
    <property type="entry name" value="SASA"/>
</dbReference>
<evidence type="ECO:0000256" key="1">
    <source>
        <dbReference type="ARBA" id="ARBA00022801"/>
    </source>
</evidence>
<keyword evidence="2" id="KW-0732">Signal</keyword>